<dbReference type="Proteomes" id="UP000570514">
    <property type="component" value="Unassembled WGS sequence"/>
</dbReference>
<sequence length="59" mass="6647">MIGGLFFLASIIAIFIVLIWFTRQDGSDGTGGFLAMRPPDAEPPRAKPKRWSREDALRR</sequence>
<feature type="region of interest" description="Disordered" evidence="1">
    <location>
        <begin position="31"/>
        <end position="59"/>
    </location>
</feature>
<organism evidence="3 4">
    <name type="scientific">Rhizomicrobium palustre</name>
    <dbReference type="NCBI Taxonomy" id="189966"/>
    <lineage>
        <taxon>Bacteria</taxon>
        <taxon>Pseudomonadati</taxon>
        <taxon>Pseudomonadota</taxon>
        <taxon>Alphaproteobacteria</taxon>
        <taxon>Micropepsales</taxon>
        <taxon>Micropepsaceae</taxon>
        <taxon>Rhizomicrobium</taxon>
    </lineage>
</organism>
<evidence type="ECO:0000313" key="4">
    <source>
        <dbReference type="Proteomes" id="UP000570514"/>
    </source>
</evidence>
<gene>
    <name evidence="3" type="ORF">FHS83_000046</name>
</gene>
<keyword evidence="2" id="KW-0812">Transmembrane</keyword>
<proteinExistence type="predicted"/>
<dbReference type="AlphaFoldDB" id="A0A846MTA1"/>
<evidence type="ECO:0000256" key="1">
    <source>
        <dbReference type="SAM" id="MobiDB-lite"/>
    </source>
</evidence>
<name>A0A846MTA1_9PROT</name>
<feature type="transmembrane region" description="Helical" evidence="2">
    <location>
        <begin position="6"/>
        <end position="22"/>
    </location>
</feature>
<protein>
    <submittedName>
        <fullName evidence="3">Uncharacterized protein</fullName>
    </submittedName>
</protein>
<dbReference type="RefSeq" id="WP_167079711.1">
    <property type="nucleotide sequence ID" value="NZ_BAAADC010000001.1"/>
</dbReference>
<reference evidence="3 4" key="1">
    <citation type="submission" date="2020-03" db="EMBL/GenBank/DDBJ databases">
        <title>Genomic Encyclopedia of Type Strains, Phase IV (KMG-IV): sequencing the most valuable type-strain genomes for metagenomic binning, comparative biology and taxonomic classification.</title>
        <authorList>
            <person name="Goeker M."/>
        </authorList>
    </citation>
    <scope>NUCLEOTIDE SEQUENCE [LARGE SCALE GENOMIC DNA]</scope>
    <source>
        <strain evidence="3 4">DSM 19867</strain>
    </source>
</reference>
<keyword evidence="4" id="KW-1185">Reference proteome</keyword>
<feature type="compositionally biased region" description="Basic and acidic residues" evidence="1">
    <location>
        <begin position="39"/>
        <end position="59"/>
    </location>
</feature>
<comment type="caution">
    <text evidence="3">The sequence shown here is derived from an EMBL/GenBank/DDBJ whole genome shotgun (WGS) entry which is preliminary data.</text>
</comment>
<keyword evidence="2" id="KW-1133">Transmembrane helix</keyword>
<accession>A0A846MTA1</accession>
<keyword evidence="2" id="KW-0472">Membrane</keyword>
<evidence type="ECO:0000313" key="3">
    <source>
        <dbReference type="EMBL" id="NIK86728.1"/>
    </source>
</evidence>
<evidence type="ECO:0000256" key="2">
    <source>
        <dbReference type="SAM" id="Phobius"/>
    </source>
</evidence>
<dbReference type="EMBL" id="JAASRM010000001">
    <property type="protein sequence ID" value="NIK86728.1"/>
    <property type="molecule type" value="Genomic_DNA"/>
</dbReference>